<dbReference type="GeneID" id="41963863"/>
<evidence type="ECO:0000256" key="1">
    <source>
        <dbReference type="ARBA" id="ARBA00022574"/>
    </source>
</evidence>
<name>A0A6P8AUS3_PYRGI</name>
<dbReference type="InterPro" id="IPR001680">
    <property type="entry name" value="WD40_rpt"/>
</dbReference>
<dbReference type="InterPro" id="IPR015943">
    <property type="entry name" value="WD40/YVTN_repeat-like_dom_sf"/>
</dbReference>
<dbReference type="RefSeq" id="XP_030978604.1">
    <property type="nucleotide sequence ID" value="XM_031128955.1"/>
</dbReference>
<keyword evidence="2" id="KW-0677">Repeat</keyword>
<dbReference type="PROSITE" id="PS00678">
    <property type="entry name" value="WD_REPEATS_1"/>
    <property type="match status" value="1"/>
</dbReference>
<dbReference type="KEGG" id="pgri:PgNI_08965"/>
<organism evidence="4 5">
    <name type="scientific">Pyricularia grisea</name>
    <name type="common">Crabgrass-specific blast fungus</name>
    <name type="synonym">Magnaporthe grisea</name>
    <dbReference type="NCBI Taxonomy" id="148305"/>
    <lineage>
        <taxon>Eukaryota</taxon>
        <taxon>Fungi</taxon>
        <taxon>Dikarya</taxon>
        <taxon>Ascomycota</taxon>
        <taxon>Pezizomycotina</taxon>
        <taxon>Sordariomycetes</taxon>
        <taxon>Sordariomycetidae</taxon>
        <taxon>Magnaporthales</taxon>
        <taxon>Pyriculariaceae</taxon>
        <taxon>Pyricularia</taxon>
    </lineage>
</organism>
<dbReference type="SUPFAM" id="SSF50978">
    <property type="entry name" value="WD40 repeat-like"/>
    <property type="match status" value="1"/>
</dbReference>
<evidence type="ECO:0000256" key="2">
    <source>
        <dbReference type="ARBA" id="ARBA00022737"/>
    </source>
</evidence>
<accession>A0A6P8AUS3</accession>
<proteinExistence type="predicted"/>
<evidence type="ECO:0000256" key="3">
    <source>
        <dbReference type="PROSITE-ProRule" id="PRU00221"/>
    </source>
</evidence>
<reference evidence="4 5" key="1">
    <citation type="journal article" date="2019" name="Mol. Biol. Evol.">
        <title>Blast fungal genomes show frequent chromosomal changes, gene gains and losses, and effector gene turnover.</title>
        <authorList>
            <person name="Gomez Luciano L.B."/>
            <person name="Jason Tsai I."/>
            <person name="Chuma I."/>
            <person name="Tosa Y."/>
            <person name="Chen Y.H."/>
            <person name="Li J.Y."/>
            <person name="Li M.Y."/>
            <person name="Jade Lu M.Y."/>
            <person name="Nakayashiki H."/>
            <person name="Li W.H."/>
        </authorList>
    </citation>
    <scope>NUCLEOTIDE SEQUENCE [LARGE SCALE GENOMIC DNA]</scope>
    <source>
        <strain evidence="4 5">NI907</strain>
    </source>
</reference>
<dbReference type="Gene3D" id="2.130.10.10">
    <property type="entry name" value="YVTN repeat-like/Quinoprotein amine dehydrogenase"/>
    <property type="match status" value="1"/>
</dbReference>
<gene>
    <name evidence="5" type="ORF">PgNI_08965</name>
</gene>
<dbReference type="Pfam" id="PF00400">
    <property type="entry name" value="WD40"/>
    <property type="match status" value="2"/>
</dbReference>
<dbReference type="PROSITE" id="PS50082">
    <property type="entry name" value="WD_REPEATS_2"/>
    <property type="match status" value="1"/>
</dbReference>
<dbReference type="Proteomes" id="UP000515153">
    <property type="component" value="Chromosome V"/>
</dbReference>
<evidence type="ECO:0000313" key="4">
    <source>
        <dbReference type="Proteomes" id="UP000515153"/>
    </source>
</evidence>
<protein>
    <submittedName>
        <fullName evidence="5">Uncharacterized protein</fullName>
    </submittedName>
</protein>
<feature type="repeat" description="WD" evidence="3">
    <location>
        <begin position="120"/>
        <end position="165"/>
    </location>
</feature>
<sequence>MNTEQSSHLLRPTTAYAGRLDRDFGVGDSNAASDTISCLRWAPNTGGSRYRLASTSWDGKARVYDISNDGSCTLGAVFGTSDQPLFTCAWSKDATITATAGAGKSITLHDVAGRQNGHTFAAHDAPISGICMPETSSHQDPVLISASWDQTARVWDLRNTACALHVLRLPERATALVSSGPKVLIATADRFVHAVDLVRGAAAVQRSVQVPLDHRVTTLALAADQKTWAVGGIEGRVWVDSLSLVDERFRQFCFKAHRDPRDANGEVKVWTVNDAAFNPRDSDVLSTAGSDGTFVFWNIASRSRLCFFPALPGAITATSFSPDGRLFAYAVGYDWSRGFSHNHPEYPTKLMLHPVSEEELSRRL</sequence>
<dbReference type="InterPro" id="IPR019775">
    <property type="entry name" value="WD40_repeat_CS"/>
</dbReference>
<dbReference type="SMART" id="SM00320">
    <property type="entry name" value="WD40"/>
    <property type="match status" value="4"/>
</dbReference>
<reference evidence="5" key="3">
    <citation type="submission" date="2025-08" db="UniProtKB">
        <authorList>
            <consortium name="RefSeq"/>
        </authorList>
    </citation>
    <scope>IDENTIFICATION</scope>
    <source>
        <strain evidence="5">NI907</strain>
    </source>
</reference>
<dbReference type="InterPro" id="IPR036322">
    <property type="entry name" value="WD40_repeat_dom_sf"/>
</dbReference>
<evidence type="ECO:0000313" key="5">
    <source>
        <dbReference type="RefSeq" id="XP_030978604.1"/>
    </source>
</evidence>
<dbReference type="AlphaFoldDB" id="A0A6P8AUS3"/>
<keyword evidence="1 3" id="KW-0853">WD repeat</keyword>
<dbReference type="PANTHER" id="PTHR10971">
    <property type="entry name" value="MRNA EXPORT FACTOR AND BUB3"/>
    <property type="match status" value="1"/>
</dbReference>
<keyword evidence="4" id="KW-1185">Reference proteome</keyword>
<reference evidence="5" key="2">
    <citation type="submission" date="2019-10" db="EMBL/GenBank/DDBJ databases">
        <authorList>
            <consortium name="NCBI Genome Project"/>
        </authorList>
    </citation>
    <scope>NUCLEOTIDE SEQUENCE</scope>
    <source>
        <strain evidence="5">NI907</strain>
    </source>
</reference>